<protein>
    <recommendedName>
        <fullName evidence="4">Small-conductance mechanosensitive ion channel</fullName>
    </recommendedName>
</protein>
<evidence type="ECO:0000313" key="2">
    <source>
        <dbReference type="EMBL" id="OGC87689.1"/>
    </source>
</evidence>
<feature type="transmembrane region" description="Helical" evidence="1">
    <location>
        <begin position="153"/>
        <end position="178"/>
    </location>
</feature>
<feature type="transmembrane region" description="Helical" evidence="1">
    <location>
        <begin position="120"/>
        <end position="141"/>
    </location>
</feature>
<keyword evidence="1" id="KW-0812">Transmembrane</keyword>
<dbReference type="GO" id="GO:0008381">
    <property type="term" value="F:mechanosensitive monoatomic ion channel activity"/>
    <property type="evidence" value="ECO:0007669"/>
    <property type="project" value="InterPro"/>
</dbReference>
<proteinExistence type="predicted"/>
<dbReference type="AlphaFoldDB" id="A0A1F4Y179"/>
<evidence type="ECO:0000256" key="1">
    <source>
        <dbReference type="SAM" id="Phobius"/>
    </source>
</evidence>
<feature type="transmembrane region" description="Helical" evidence="1">
    <location>
        <begin position="190"/>
        <end position="210"/>
    </location>
</feature>
<organism evidence="2 3">
    <name type="scientific">Candidatus Adlerbacteria bacterium RIFCSPLOWO2_01_FULL_54_21b</name>
    <dbReference type="NCBI Taxonomy" id="1797245"/>
    <lineage>
        <taxon>Bacteria</taxon>
        <taxon>Candidatus Adleribacteriota</taxon>
    </lineage>
</organism>
<sequence length="228" mass="23850">MIVQNWATVLQQSFNGMLSAVVAFIPNFVFAVIVFVIGWVVASFVGSVIAQAVRAIKVDHALRSAGIDDVVSRAGYHLDSGAFLGTLVKWFIILVFLIAALQILNLSAVTFFLQAVVVSYLPNVIIAVLILLVTAVIAEVAQGVVAGGARAAGITAAGLAGTVARWAIWIFGITAALSQLQIAQGIIQPLFTGVVVALSLAFGLAFGLGGQEAASSFLSKVRNEIKRD</sequence>
<dbReference type="Proteomes" id="UP000178585">
    <property type="component" value="Unassembled WGS sequence"/>
</dbReference>
<name>A0A1F4Y179_9BACT</name>
<dbReference type="Gene3D" id="1.10.287.1260">
    <property type="match status" value="2"/>
</dbReference>
<evidence type="ECO:0000313" key="3">
    <source>
        <dbReference type="Proteomes" id="UP000178585"/>
    </source>
</evidence>
<dbReference type="PANTHER" id="PTHR30221">
    <property type="entry name" value="SMALL-CONDUCTANCE MECHANOSENSITIVE CHANNEL"/>
    <property type="match status" value="1"/>
</dbReference>
<accession>A0A1F4Y179</accession>
<feature type="transmembrane region" description="Helical" evidence="1">
    <location>
        <begin position="20"/>
        <end position="53"/>
    </location>
</feature>
<keyword evidence="1" id="KW-1133">Transmembrane helix</keyword>
<dbReference type="Pfam" id="PF05552">
    <property type="entry name" value="MS_channel_1st_1"/>
    <property type="match status" value="2"/>
</dbReference>
<dbReference type="STRING" id="1797245.A2949_02205"/>
<comment type="caution">
    <text evidence="2">The sequence shown here is derived from an EMBL/GenBank/DDBJ whole genome shotgun (WGS) entry which is preliminary data.</text>
</comment>
<evidence type="ECO:0008006" key="4">
    <source>
        <dbReference type="Google" id="ProtNLM"/>
    </source>
</evidence>
<keyword evidence="1" id="KW-0472">Membrane</keyword>
<dbReference type="EMBL" id="MEWZ01000002">
    <property type="protein sequence ID" value="OGC87689.1"/>
    <property type="molecule type" value="Genomic_DNA"/>
</dbReference>
<dbReference type="InterPro" id="IPR008910">
    <property type="entry name" value="MSC_TM_helix"/>
</dbReference>
<dbReference type="InterPro" id="IPR045275">
    <property type="entry name" value="MscS_archaea/bacteria_type"/>
</dbReference>
<feature type="transmembrane region" description="Helical" evidence="1">
    <location>
        <begin position="90"/>
        <end position="114"/>
    </location>
</feature>
<gene>
    <name evidence="2" type="ORF">A2949_02205</name>
</gene>
<dbReference type="PANTHER" id="PTHR30221:SF1">
    <property type="entry name" value="SMALL-CONDUCTANCE MECHANOSENSITIVE CHANNEL"/>
    <property type="match status" value="1"/>
</dbReference>
<reference evidence="2 3" key="1">
    <citation type="journal article" date="2016" name="Nat. Commun.">
        <title>Thousands of microbial genomes shed light on interconnected biogeochemical processes in an aquifer system.</title>
        <authorList>
            <person name="Anantharaman K."/>
            <person name="Brown C.T."/>
            <person name="Hug L.A."/>
            <person name="Sharon I."/>
            <person name="Castelle C.J."/>
            <person name="Probst A.J."/>
            <person name="Thomas B.C."/>
            <person name="Singh A."/>
            <person name="Wilkins M.J."/>
            <person name="Karaoz U."/>
            <person name="Brodie E.L."/>
            <person name="Williams K.H."/>
            <person name="Hubbard S.S."/>
            <person name="Banfield J.F."/>
        </authorList>
    </citation>
    <scope>NUCLEOTIDE SEQUENCE [LARGE SCALE GENOMIC DNA]</scope>
</reference>